<accession>A0ABT9V6H2</accession>
<comment type="caution">
    <text evidence="2">The sequence shown here is derived from an EMBL/GenBank/DDBJ whole genome shotgun (WGS) entry which is preliminary data.</text>
</comment>
<name>A0ABT9V6H2_9BACL</name>
<feature type="transmembrane region" description="Helical" evidence="1">
    <location>
        <begin position="58"/>
        <end position="81"/>
    </location>
</feature>
<keyword evidence="1" id="KW-0472">Membrane</keyword>
<evidence type="ECO:0000313" key="3">
    <source>
        <dbReference type="Proteomes" id="UP001231362"/>
    </source>
</evidence>
<keyword evidence="3" id="KW-1185">Reference proteome</keyword>
<sequence length="147" mass="17088">MIVPLVRIGFILTWLSVYFLPKKTVKRYLPSSTMAALLVMTTVFIGTHFNAWKVKGGTITRILNILSIILGPFSVGTLWILRFTFGKFWLYVLINLVQNLIYAFPILNILDKINFIKYVKFTRIHHIIASMTYAIIIYGYQLLLEKR</sequence>
<evidence type="ECO:0000256" key="1">
    <source>
        <dbReference type="SAM" id="Phobius"/>
    </source>
</evidence>
<keyword evidence="1" id="KW-0812">Transmembrane</keyword>
<dbReference type="Proteomes" id="UP001231362">
    <property type="component" value="Unassembled WGS sequence"/>
</dbReference>
<proteinExistence type="predicted"/>
<reference evidence="2 3" key="1">
    <citation type="submission" date="2023-07" db="EMBL/GenBank/DDBJ databases">
        <title>Genomic Encyclopedia of Type Strains, Phase IV (KMG-IV): sequencing the most valuable type-strain genomes for metagenomic binning, comparative biology and taxonomic classification.</title>
        <authorList>
            <person name="Goeker M."/>
        </authorList>
    </citation>
    <scope>NUCLEOTIDE SEQUENCE [LARGE SCALE GENOMIC DNA]</scope>
    <source>
        <strain evidence="2 3">DSM 23948</strain>
    </source>
</reference>
<evidence type="ECO:0000313" key="2">
    <source>
        <dbReference type="EMBL" id="MDQ0156544.1"/>
    </source>
</evidence>
<feature type="transmembrane region" description="Helical" evidence="1">
    <location>
        <begin position="6"/>
        <end position="21"/>
    </location>
</feature>
<feature type="transmembrane region" description="Helical" evidence="1">
    <location>
        <begin position="127"/>
        <end position="144"/>
    </location>
</feature>
<keyword evidence="1" id="KW-1133">Transmembrane helix</keyword>
<gene>
    <name evidence="2" type="ORF">J2S07_002865</name>
</gene>
<organism evidence="2 3">
    <name type="scientific">Anoxybacillus andreesenii</name>
    <dbReference type="NCBI Taxonomy" id="1325932"/>
    <lineage>
        <taxon>Bacteria</taxon>
        <taxon>Bacillati</taxon>
        <taxon>Bacillota</taxon>
        <taxon>Bacilli</taxon>
        <taxon>Bacillales</taxon>
        <taxon>Anoxybacillaceae</taxon>
        <taxon>Anoxybacillus</taxon>
    </lineage>
</organism>
<feature type="transmembrane region" description="Helical" evidence="1">
    <location>
        <begin position="88"/>
        <end position="107"/>
    </location>
</feature>
<protein>
    <submittedName>
        <fullName evidence="2">Uncharacterized protein</fullName>
    </submittedName>
</protein>
<dbReference type="EMBL" id="JAUSTU010000013">
    <property type="protein sequence ID" value="MDQ0156544.1"/>
    <property type="molecule type" value="Genomic_DNA"/>
</dbReference>
<feature type="transmembrane region" description="Helical" evidence="1">
    <location>
        <begin position="33"/>
        <end position="52"/>
    </location>
</feature>